<dbReference type="InterPro" id="IPR032675">
    <property type="entry name" value="LRR_dom_sf"/>
</dbReference>
<dbReference type="PANTHER" id="PTHR48051:SF16">
    <property type="entry name" value="LEUCINE-RICH REPEAT-CONTAINING PROTEIN 2"/>
    <property type="match status" value="1"/>
</dbReference>
<evidence type="ECO:0000256" key="2">
    <source>
        <dbReference type="ARBA" id="ARBA00022737"/>
    </source>
</evidence>
<dbReference type="PRINTS" id="PR00019">
    <property type="entry name" value="LEURICHRPT"/>
</dbReference>
<feature type="compositionally biased region" description="Basic and acidic residues" evidence="3">
    <location>
        <begin position="354"/>
        <end position="377"/>
    </location>
</feature>
<name>A0AAV2MP70_KNICA</name>
<feature type="compositionally biased region" description="Low complexity" evidence="3">
    <location>
        <begin position="103"/>
        <end position="114"/>
    </location>
</feature>
<sequence>METSWCGPVAIRAQTQLPSRPPVGGAMGVDRRRDVPVYDLSVIRGLWEGRASKQRVREKRERERREKSALARIEQQWQYRIYCKTLKRDERNALQRYLERSPNHQPGNNQPGNHTDIGADGQSGLQTEPDPENLVFRLEGDKWMSFPKELQWMTYLKEWHVSHTRIQRLPEFFDQFSKLSVLNLAKNQICEVPADIGKLRSLKQLDLSYNRLMKVPVELGDCEELERLELAGNHLCELPFELSSLKQLHLLDVSENSIPSVPVCVLRMESLNTLDLSNNRLRELPQDMDRLENLVTLFLHKNPMSYLPHCLTNISGLKMVIVSGDELNCIPTRICSNPDIKFIRLYDSPTQQQKQKEEEAQRKRRWKGAEEQRDSSEKEFLQAYVSTLTHRESVPYSTTKISISCQL</sequence>
<proteinExistence type="predicted"/>
<dbReference type="SUPFAM" id="SSF52047">
    <property type="entry name" value="RNI-like"/>
    <property type="match status" value="1"/>
</dbReference>
<dbReference type="InterPro" id="IPR050216">
    <property type="entry name" value="LRR_domain-containing"/>
</dbReference>
<dbReference type="PANTHER" id="PTHR48051">
    <property type="match status" value="1"/>
</dbReference>
<dbReference type="Gene3D" id="3.80.10.10">
    <property type="entry name" value="Ribonuclease Inhibitor"/>
    <property type="match status" value="1"/>
</dbReference>
<dbReference type="Pfam" id="PF13855">
    <property type="entry name" value="LRR_8"/>
    <property type="match status" value="2"/>
</dbReference>
<feature type="region of interest" description="Disordered" evidence="3">
    <location>
        <begin position="347"/>
        <end position="377"/>
    </location>
</feature>
<evidence type="ECO:0000313" key="5">
    <source>
        <dbReference type="Proteomes" id="UP001497482"/>
    </source>
</evidence>
<dbReference type="EMBL" id="OZ035831">
    <property type="protein sequence ID" value="CAL1615107.1"/>
    <property type="molecule type" value="Genomic_DNA"/>
</dbReference>
<dbReference type="InterPro" id="IPR003591">
    <property type="entry name" value="Leu-rich_rpt_typical-subtyp"/>
</dbReference>
<evidence type="ECO:0000313" key="4">
    <source>
        <dbReference type="EMBL" id="CAL1615107.1"/>
    </source>
</evidence>
<evidence type="ECO:0000256" key="3">
    <source>
        <dbReference type="SAM" id="MobiDB-lite"/>
    </source>
</evidence>
<organism evidence="4 5">
    <name type="scientific">Knipowitschia caucasica</name>
    <name type="common">Caucasian dwarf goby</name>
    <name type="synonym">Pomatoschistus caucasicus</name>
    <dbReference type="NCBI Taxonomy" id="637954"/>
    <lineage>
        <taxon>Eukaryota</taxon>
        <taxon>Metazoa</taxon>
        <taxon>Chordata</taxon>
        <taxon>Craniata</taxon>
        <taxon>Vertebrata</taxon>
        <taxon>Euteleostomi</taxon>
        <taxon>Actinopterygii</taxon>
        <taxon>Neopterygii</taxon>
        <taxon>Teleostei</taxon>
        <taxon>Neoteleostei</taxon>
        <taxon>Acanthomorphata</taxon>
        <taxon>Gobiaria</taxon>
        <taxon>Gobiiformes</taxon>
        <taxon>Gobioidei</taxon>
        <taxon>Gobiidae</taxon>
        <taxon>Gobiinae</taxon>
        <taxon>Knipowitschia</taxon>
    </lineage>
</organism>
<evidence type="ECO:0008006" key="6">
    <source>
        <dbReference type="Google" id="ProtNLM"/>
    </source>
</evidence>
<keyword evidence="1" id="KW-0433">Leucine-rich repeat</keyword>
<keyword evidence="5" id="KW-1185">Reference proteome</keyword>
<feature type="region of interest" description="Disordered" evidence="3">
    <location>
        <begin position="100"/>
        <end position="130"/>
    </location>
</feature>
<dbReference type="SMART" id="SM00369">
    <property type="entry name" value="LRR_TYP"/>
    <property type="match status" value="5"/>
</dbReference>
<dbReference type="PROSITE" id="PS51450">
    <property type="entry name" value="LRR"/>
    <property type="match status" value="1"/>
</dbReference>
<accession>A0AAV2MP70</accession>
<reference evidence="4 5" key="1">
    <citation type="submission" date="2024-04" db="EMBL/GenBank/DDBJ databases">
        <authorList>
            <person name="Waldvogel A.-M."/>
            <person name="Schoenle A."/>
        </authorList>
    </citation>
    <scope>NUCLEOTIDE SEQUENCE [LARGE SCALE GENOMIC DNA]</scope>
</reference>
<dbReference type="AlphaFoldDB" id="A0AAV2MP70"/>
<keyword evidence="2" id="KW-0677">Repeat</keyword>
<evidence type="ECO:0000256" key="1">
    <source>
        <dbReference type="ARBA" id="ARBA00022614"/>
    </source>
</evidence>
<gene>
    <name evidence="4" type="ORF">KC01_LOCUS41104</name>
</gene>
<dbReference type="Proteomes" id="UP001497482">
    <property type="component" value="Chromosome 9"/>
</dbReference>
<dbReference type="InterPro" id="IPR001611">
    <property type="entry name" value="Leu-rich_rpt"/>
</dbReference>
<protein>
    <recommendedName>
        <fullName evidence="6">Leucine-rich repeat-containing protein 2</fullName>
    </recommendedName>
</protein>
<dbReference type="GO" id="GO:0005737">
    <property type="term" value="C:cytoplasm"/>
    <property type="evidence" value="ECO:0007669"/>
    <property type="project" value="TreeGrafter"/>
</dbReference>